<dbReference type="HOGENOM" id="CLU_1730893_0_0_1"/>
<sequence length="151" mass="15853">MDDLKVQAGTSFDGFAAPGNVIETGRAESWPHLNAAKGLWLEGGGGAVQLVLLIKWTKTKGNRIEGELQVHGRGPASNIVLLQTEVGSTVLYILHTNNSGCDTRSIPIAGGQLFGSRVFNGRNPHDIYNLSVSNVPTKAAGSIGAMGFVPT</sequence>
<dbReference type="EMBL" id="GG692426">
    <property type="protein sequence ID" value="EER40479.1"/>
    <property type="molecule type" value="Genomic_DNA"/>
</dbReference>
<reference evidence="2" key="1">
    <citation type="submission" date="2009-05" db="EMBL/GenBank/DDBJ databases">
        <title>The genome sequence of Ajellomyces capsulatus strain H143.</title>
        <authorList>
            <person name="Champion M."/>
            <person name="Cuomo C.A."/>
            <person name="Ma L.-J."/>
            <person name="Henn M.R."/>
            <person name="Sil A."/>
            <person name="Goldman B."/>
            <person name="Young S.K."/>
            <person name="Kodira C.D."/>
            <person name="Zeng Q."/>
            <person name="Koehrsen M."/>
            <person name="Alvarado L."/>
            <person name="Berlin A.M."/>
            <person name="Borenstein D."/>
            <person name="Chen Z."/>
            <person name="Engels R."/>
            <person name="Freedman E."/>
            <person name="Gellesch M."/>
            <person name="Goldberg J."/>
            <person name="Griggs A."/>
            <person name="Gujja S."/>
            <person name="Heiman D.I."/>
            <person name="Hepburn T.A."/>
            <person name="Howarth C."/>
            <person name="Jen D."/>
            <person name="Larson L."/>
            <person name="Lewis B."/>
            <person name="Mehta T."/>
            <person name="Park D."/>
            <person name="Pearson M."/>
            <person name="Roberts A."/>
            <person name="Saif S."/>
            <person name="Shea T.D."/>
            <person name="Shenoy N."/>
            <person name="Sisk P."/>
            <person name="Stolte C."/>
            <person name="Sykes S."/>
            <person name="Walk T."/>
            <person name="White J."/>
            <person name="Yandava C."/>
            <person name="Klein B."/>
            <person name="McEwen J.G."/>
            <person name="Puccia R."/>
            <person name="Goldman G.H."/>
            <person name="Felipe M.S."/>
            <person name="Nino-Vega G."/>
            <person name="San-Blas G."/>
            <person name="Taylor J.W."/>
            <person name="Mendoza L."/>
            <person name="Galagan J.E."/>
            <person name="Nusbaum C."/>
            <person name="Birren B.W."/>
        </authorList>
    </citation>
    <scope>NUCLEOTIDE SEQUENCE [LARGE SCALE GENOMIC DNA]</scope>
    <source>
        <strain evidence="2">H143</strain>
    </source>
</reference>
<proteinExistence type="predicted"/>
<accession>C6HGH7</accession>
<evidence type="ECO:0000313" key="2">
    <source>
        <dbReference type="Proteomes" id="UP000002624"/>
    </source>
</evidence>
<dbReference type="AlphaFoldDB" id="C6HGH7"/>
<protein>
    <submittedName>
        <fullName evidence="1">Uncharacterized protein</fullName>
    </submittedName>
</protein>
<dbReference type="VEuPathDB" id="FungiDB:HCDG_05068"/>
<organism evidence="1 2">
    <name type="scientific">Ajellomyces capsulatus (strain H143)</name>
    <name type="common">Darling's disease fungus</name>
    <name type="synonym">Histoplasma capsulatum</name>
    <dbReference type="NCBI Taxonomy" id="544712"/>
    <lineage>
        <taxon>Eukaryota</taxon>
        <taxon>Fungi</taxon>
        <taxon>Dikarya</taxon>
        <taxon>Ascomycota</taxon>
        <taxon>Pezizomycotina</taxon>
        <taxon>Eurotiomycetes</taxon>
        <taxon>Eurotiomycetidae</taxon>
        <taxon>Onygenales</taxon>
        <taxon>Ajellomycetaceae</taxon>
        <taxon>Histoplasma</taxon>
    </lineage>
</organism>
<evidence type="ECO:0000313" key="1">
    <source>
        <dbReference type="EMBL" id="EER40479.1"/>
    </source>
</evidence>
<dbReference type="Proteomes" id="UP000002624">
    <property type="component" value="Unassembled WGS sequence"/>
</dbReference>
<gene>
    <name evidence="1" type="ORF">HCDG_05068</name>
</gene>
<name>C6HGH7_AJECH</name>